<feature type="domain" description="Thioredoxin" evidence="2">
    <location>
        <begin position="58"/>
        <end position="199"/>
    </location>
</feature>
<keyword evidence="1" id="KW-0812">Transmembrane</keyword>
<dbReference type="PANTHER" id="PTHR42852:SF13">
    <property type="entry name" value="PROTEIN DIPZ"/>
    <property type="match status" value="1"/>
</dbReference>
<organism evidence="3 4">
    <name type="scientific">Sedimenticola selenatireducens</name>
    <dbReference type="NCBI Taxonomy" id="191960"/>
    <lineage>
        <taxon>Bacteria</taxon>
        <taxon>Pseudomonadati</taxon>
        <taxon>Pseudomonadota</taxon>
        <taxon>Gammaproteobacteria</taxon>
        <taxon>Chromatiales</taxon>
        <taxon>Sedimenticolaceae</taxon>
        <taxon>Sedimenticola</taxon>
    </lineage>
</organism>
<dbReference type="AlphaFoldDB" id="A0A2N6CX20"/>
<protein>
    <submittedName>
        <fullName evidence="3">Alkyl hydroperoxide reductase</fullName>
    </submittedName>
</protein>
<dbReference type="PROSITE" id="PS51352">
    <property type="entry name" value="THIOREDOXIN_2"/>
    <property type="match status" value="1"/>
</dbReference>
<gene>
    <name evidence="3" type="ORF">C0630_09790</name>
</gene>
<dbReference type="STRING" id="1111735.GCA_000428045_03699"/>
<sequence length="200" mass="22294">MNQSVGKSDGTTATTDISIRWQWLTGFVLTSLLAFYGTLLQAGHPAGDSMRLFQLEQATPVVSAPGLALPGLDGTMHQLSDYQGQVVVINFLSTWCAPCRREMPALEKAWQRLKPAGVVVLAVAMQDDPEMVRRFLQESGVTFPILLDQDGKASQQWSFSGIPATFVLDKRSRIIYRAMGLREWDSDEIIHRLIELAERE</sequence>
<dbReference type="SUPFAM" id="SSF52833">
    <property type="entry name" value="Thioredoxin-like"/>
    <property type="match status" value="1"/>
</dbReference>
<dbReference type="EMBL" id="PKUN01000010">
    <property type="protein sequence ID" value="PLX61813.1"/>
    <property type="molecule type" value="Genomic_DNA"/>
</dbReference>
<keyword evidence="1" id="KW-0472">Membrane</keyword>
<keyword evidence="1" id="KW-1133">Transmembrane helix</keyword>
<dbReference type="InterPro" id="IPR013766">
    <property type="entry name" value="Thioredoxin_domain"/>
</dbReference>
<dbReference type="GO" id="GO:0016491">
    <property type="term" value="F:oxidoreductase activity"/>
    <property type="evidence" value="ECO:0007669"/>
    <property type="project" value="InterPro"/>
</dbReference>
<dbReference type="Gene3D" id="3.40.30.10">
    <property type="entry name" value="Glutaredoxin"/>
    <property type="match status" value="1"/>
</dbReference>
<dbReference type="Pfam" id="PF00578">
    <property type="entry name" value="AhpC-TSA"/>
    <property type="match status" value="1"/>
</dbReference>
<name>A0A2N6CX20_9GAMM</name>
<evidence type="ECO:0000313" key="3">
    <source>
        <dbReference type="EMBL" id="PLX61813.1"/>
    </source>
</evidence>
<comment type="caution">
    <text evidence="3">The sequence shown here is derived from an EMBL/GenBank/DDBJ whole genome shotgun (WGS) entry which is preliminary data.</text>
</comment>
<evidence type="ECO:0000256" key="1">
    <source>
        <dbReference type="SAM" id="Phobius"/>
    </source>
</evidence>
<proteinExistence type="predicted"/>
<dbReference type="Proteomes" id="UP000235015">
    <property type="component" value="Unassembled WGS sequence"/>
</dbReference>
<accession>A0A2N6CX20</accession>
<dbReference type="GO" id="GO:0016209">
    <property type="term" value="F:antioxidant activity"/>
    <property type="evidence" value="ECO:0007669"/>
    <property type="project" value="InterPro"/>
</dbReference>
<dbReference type="InterPro" id="IPR036249">
    <property type="entry name" value="Thioredoxin-like_sf"/>
</dbReference>
<dbReference type="InterPro" id="IPR050553">
    <property type="entry name" value="Thioredoxin_ResA/DsbE_sf"/>
</dbReference>
<reference evidence="3 4" key="1">
    <citation type="submission" date="2017-11" db="EMBL/GenBank/DDBJ databases">
        <title>Genome-resolved metagenomics identifies genetic mobility, metabolic interactions, and unexpected diversity in perchlorate-reducing communities.</title>
        <authorList>
            <person name="Barnum T.P."/>
            <person name="Figueroa I.A."/>
            <person name="Carlstrom C.I."/>
            <person name="Lucas L.N."/>
            <person name="Engelbrektson A.L."/>
            <person name="Coates J.D."/>
        </authorList>
    </citation>
    <scope>NUCLEOTIDE SEQUENCE [LARGE SCALE GENOMIC DNA]</scope>
    <source>
        <strain evidence="3">BM301</strain>
    </source>
</reference>
<evidence type="ECO:0000313" key="4">
    <source>
        <dbReference type="Proteomes" id="UP000235015"/>
    </source>
</evidence>
<evidence type="ECO:0000259" key="2">
    <source>
        <dbReference type="PROSITE" id="PS51352"/>
    </source>
</evidence>
<dbReference type="CDD" id="cd02966">
    <property type="entry name" value="TlpA_like_family"/>
    <property type="match status" value="1"/>
</dbReference>
<feature type="transmembrane region" description="Helical" evidence="1">
    <location>
        <begin position="20"/>
        <end position="42"/>
    </location>
</feature>
<dbReference type="InterPro" id="IPR000866">
    <property type="entry name" value="AhpC/TSA"/>
</dbReference>
<dbReference type="PANTHER" id="PTHR42852">
    <property type="entry name" value="THIOL:DISULFIDE INTERCHANGE PROTEIN DSBE"/>
    <property type="match status" value="1"/>
</dbReference>